<comment type="caution">
    <text evidence="1">The sequence shown here is derived from an EMBL/GenBank/DDBJ whole genome shotgun (WGS) entry which is preliminary data.</text>
</comment>
<evidence type="ECO:0000313" key="1">
    <source>
        <dbReference type="EMBL" id="KZA99306.1"/>
    </source>
</evidence>
<name>A0A154IFG9_RHILE</name>
<protein>
    <submittedName>
        <fullName evidence="1">Uncharacterized protein</fullName>
    </submittedName>
</protein>
<accession>A0A154IFG9</accession>
<reference evidence="1" key="1">
    <citation type="submission" date="2016-03" db="EMBL/GenBank/DDBJ databases">
        <title>Microsymbionts genomes from the relict species Vavilovia formosa.</title>
        <authorList>
            <person name="Chirak E."/>
            <person name="Kimeklis A."/>
            <person name="Kopat V."/>
            <person name="Andronov E."/>
        </authorList>
    </citation>
    <scope>NUCLEOTIDE SEQUENCE [LARGE SCALE GENOMIC DNA]</scope>
    <source>
        <strain evidence="1">Vaf12</strain>
    </source>
</reference>
<sequence length="92" mass="10361">MSEQLDLLEWAASRQADDSRHVTSRDVTLHGRYRNAPCGDPPPGAQILDGRQRFERKAAAFFGALVRGYTPPFRDTFVIRLADRRESSRSAA</sequence>
<gene>
    <name evidence="1" type="ORF">A4A59_23140</name>
</gene>
<dbReference type="AlphaFoldDB" id="A0A154IFG9"/>
<organism evidence="1">
    <name type="scientific">Rhizobium leguminosarum</name>
    <dbReference type="NCBI Taxonomy" id="384"/>
    <lineage>
        <taxon>Bacteria</taxon>
        <taxon>Pseudomonadati</taxon>
        <taxon>Pseudomonadota</taxon>
        <taxon>Alphaproteobacteria</taxon>
        <taxon>Hyphomicrobiales</taxon>
        <taxon>Rhizobiaceae</taxon>
        <taxon>Rhizobium/Agrobacterium group</taxon>
        <taxon>Rhizobium</taxon>
    </lineage>
</organism>
<proteinExistence type="predicted"/>
<dbReference type="RefSeq" id="WP_062943083.1">
    <property type="nucleotide sequence ID" value="NZ_CP171844.1"/>
</dbReference>
<dbReference type="EMBL" id="LVYU01000103">
    <property type="protein sequence ID" value="KZA99306.1"/>
    <property type="molecule type" value="Genomic_DNA"/>
</dbReference>